<accession>A0A031J8N4</accession>
<name>A0A031J8N4_9SPHN</name>
<feature type="transmembrane region" description="Helical" evidence="4">
    <location>
        <begin position="20"/>
        <end position="37"/>
    </location>
</feature>
<protein>
    <submittedName>
        <fullName evidence="6 7">Glucose dehydrogenase</fullName>
    </submittedName>
</protein>
<keyword evidence="9" id="KW-1185">Reference proteome</keyword>
<dbReference type="SUPFAM" id="SSF50998">
    <property type="entry name" value="Quinoprotein alcohol dehydrogenase-like"/>
    <property type="match status" value="1"/>
</dbReference>
<evidence type="ECO:0000313" key="9">
    <source>
        <dbReference type="Proteomes" id="UP000094626"/>
    </source>
</evidence>
<reference evidence="9" key="3">
    <citation type="journal article" date="2017" name="J. Biotechnol.">
        <title>Complete genome sequence of Novosphingobium resinovorum SA1, a versatile xenobiotic-degrading bacterium capable of utilizing sulfanilic acid.</title>
        <authorList>
            <person name="Hegedus B."/>
            <person name="Kos P.B."/>
            <person name="Balint B."/>
            <person name="Maroti G."/>
            <person name="Gan H.M."/>
            <person name="Perei K."/>
            <person name="Rakhely G."/>
        </authorList>
    </citation>
    <scope>NUCLEOTIDE SEQUENCE [LARGE SCALE GENOMIC DNA]</scope>
    <source>
        <strain evidence="9">SA1</strain>
    </source>
</reference>
<dbReference type="Gene3D" id="2.140.10.10">
    <property type="entry name" value="Quinoprotein alcohol dehydrogenase-like superfamily"/>
    <property type="match status" value="1"/>
</dbReference>
<dbReference type="RefSeq" id="WP_036530828.1">
    <property type="nucleotide sequence ID" value="NZ_CP017076.1"/>
</dbReference>
<dbReference type="InterPro" id="IPR011047">
    <property type="entry name" value="Quinoprotein_ADH-like_sf"/>
</dbReference>
<evidence type="ECO:0000313" key="6">
    <source>
        <dbReference type="EMBL" id="AOR79187.1"/>
    </source>
</evidence>
<evidence type="ECO:0000256" key="2">
    <source>
        <dbReference type="ARBA" id="ARBA00008156"/>
    </source>
</evidence>
<dbReference type="EMBL" id="CP017076">
    <property type="protein sequence ID" value="AOR79187.1"/>
    <property type="molecule type" value="Genomic_DNA"/>
</dbReference>
<reference evidence="6" key="2">
    <citation type="submission" date="2016-08" db="EMBL/GenBank/DDBJ databases">
        <authorList>
            <person name="Seilhamer J.J."/>
        </authorList>
    </citation>
    <scope>NUCLEOTIDE SEQUENCE [LARGE SCALE GENOMIC DNA]</scope>
    <source>
        <strain evidence="6">SA1</strain>
        <plasmid evidence="6">pSA1</plasmid>
    </source>
</reference>
<dbReference type="NCBIfam" id="TIGR03074">
    <property type="entry name" value="PQQ_membr_DH"/>
    <property type="match status" value="1"/>
</dbReference>
<dbReference type="InterPro" id="IPR018391">
    <property type="entry name" value="PQQ_b-propeller_rpt"/>
</dbReference>
<dbReference type="Pfam" id="PF01011">
    <property type="entry name" value="PQQ"/>
    <property type="match status" value="1"/>
</dbReference>
<dbReference type="InterPro" id="IPR002372">
    <property type="entry name" value="PQQ_rpt_dom"/>
</dbReference>
<evidence type="ECO:0000256" key="3">
    <source>
        <dbReference type="ARBA" id="ARBA00023002"/>
    </source>
</evidence>
<feature type="transmembrane region" description="Helical" evidence="4">
    <location>
        <begin position="68"/>
        <end position="84"/>
    </location>
</feature>
<dbReference type="PANTHER" id="PTHR32303">
    <property type="entry name" value="QUINOPROTEIN ALCOHOL DEHYDROGENASE (CYTOCHROME C)"/>
    <property type="match status" value="1"/>
</dbReference>
<dbReference type="EMBL" id="JFYZ01000076">
    <property type="protein sequence ID" value="EZP69581.1"/>
    <property type="molecule type" value="Genomic_DNA"/>
</dbReference>
<dbReference type="OrthoDB" id="9794322at2"/>
<dbReference type="PATRIC" id="fig|158500.4.peg.5635"/>
<feature type="domain" description="Pyrrolo-quinoline quinone repeat" evidence="5">
    <location>
        <begin position="167"/>
        <end position="765"/>
    </location>
</feature>
<keyword evidence="3" id="KW-0560">Oxidoreductase</keyword>
<dbReference type="PANTHER" id="PTHR32303:SF4">
    <property type="entry name" value="QUINOPROTEIN GLUCOSE DEHYDROGENASE"/>
    <property type="match status" value="1"/>
</dbReference>
<feature type="transmembrane region" description="Helical" evidence="4">
    <location>
        <begin position="90"/>
        <end position="110"/>
    </location>
</feature>
<dbReference type="AlphaFoldDB" id="A0A031J8N4"/>
<dbReference type="GO" id="GO:0048038">
    <property type="term" value="F:quinone binding"/>
    <property type="evidence" value="ECO:0007669"/>
    <property type="project" value="InterPro"/>
</dbReference>
<gene>
    <name evidence="6" type="ORF">BES08_20125</name>
    <name evidence="7" type="ORF">BV97_05558</name>
</gene>
<keyword evidence="4" id="KW-0812">Transmembrane</keyword>
<keyword evidence="4" id="KW-1133">Transmembrane helix</keyword>
<organism evidence="7 8">
    <name type="scientific">Novosphingobium resinovorum</name>
    <dbReference type="NCBI Taxonomy" id="158500"/>
    <lineage>
        <taxon>Bacteria</taxon>
        <taxon>Pseudomonadati</taxon>
        <taxon>Pseudomonadota</taxon>
        <taxon>Alphaproteobacteria</taxon>
        <taxon>Sphingomonadales</taxon>
        <taxon>Sphingomonadaceae</taxon>
        <taxon>Novosphingobium</taxon>
    </lineage>
</organism>
<evidence type="ECO:0000313" key="7">
    <source>
        <dbReference type="EMBL" id="EZP69581.1"/>
    </source>
</evidence>
<feature type="transmembrane region" description="Helical" evidence="4">
    <location>
        <begin position="43"/>
        <end position="61"/>
    </location>
</feature>
<comment type="cofactor">
    <cofactor evidence="1">
        <name>pyrroloquinoline quinone</name>
        <dbReference type="ChEBI" id="CHEBI:58442"/>
    </cofactor>
</comment>
<dbReference type="eggNOG" id="COG4993">
    <property type="taxonomic scope" value="Bacteria"/>
</dbReference>
<evidence type="ECO:0000259" key="5">
    <source>
        <dbReference type="Pfam" id="PF01011"/>
    </source>
</evidence>
<dbReference type="SMART" id="SM00564">
    <property type="entry name" value="PQQ"/>
    <property type="match status" value="5"/>
</dbReference>
<geneLocation type="plasmid" evidence="6 9">
    <name>pSA1</name>
</geneLocation>
<dbReference type="Proteomes" id="UP000094626">
    <property type="component" value="Plasmid pSA1"/>
</dbReference>
<keyword evidence="6" id="KW-0614">Plasmid</keyword>
<dbReference type="CDD" id="cd10280">
    <property type="entry name" value="PQQ_mGDH"/>
    <property type="match status" value="1"/>
</dbReference>
<evidence type="ECO:0000313" key="8">
    <source>
        <dbReference type="Proteomes" id="UP000024329"/>
    </source>
</evidence>
<dbReference type="Proteomes" id="UP000024329">
    <property type="component" value="Unassembled WGS sequence"/>
</dbReference>
<evidence type="ECO:0000256" key="1">
    <source>
        <dbReference type="ARBA" id="ARBA00001931"/>
    </source>
</evidence>
<feature type="transmembrane region" description="Helical" evidence="4">
    <location>
        <begin position="117"/>
        <end position="137"/>
    </location>
</feature>
<dbReference type="InterPro" id="IPR017511">
    <property type="entry name" value="PQQ_mDH"/>
</dbReference>
<comment type="similarity">
    <text evidence="2">Belongs to the bacterial PQQ dehydrogenase family.</text>
</comment>
<keyword evidence="4" id="KW-0472">Membrane</keyword>
<reference evidence="7 8" key="1">
    <citation type="submission" date="2014-03" db="EMBL/GenBank/DDBJ databases">
        <title>Whole genome sequence of Novosphingobium resinovorum KF1.</title>
        <authorList>
            <person name="Gan H.M."/>
            <person name="Gan H.Y."/>
            <person name="Chew T.H."/>
            <person name="Savka M.A."/>
        </authorList>
    </citation>
    <scope>NUCLEOTIDE SEQUENCE [LARGE SCALE GENOMIC DNA]</scope>
    <source>
        <strain evidence="7 8">KF1</strain>
    </source>
</reference>
<proteinExistence type="inferred from homology"/>
<dbReference type="GO" id="GO:0008876">
    <property type="term" value="F:quinoprotein glucose dehydrogenase activity"/>
    <property type="evidence" value="ECO:0007669"/>
    <property type="project" value="TreeGrafter"/>
</dbReference>
<evidence type="ECO:0000256" key="4">
    <source>
        <dbReference type="SAM" id="Phobius"/>
    </source>
</evidence>
<dbReference type="GO" id="GO:0016020">
    <property type="term" value="C:membrane"/>
    <property type="evidence" value="ECO:0007669"/>
    <property type="project" value="InterPro"/>
</dbReference>
<dbReference type="KEGG" id="nre:BES08_20125"/>
<sequence length="789" mass="85067">MTSSSRSAPGSRWPRRILSVLLLLFSLPLLVGGLWLIGLGGSFYYAIAGALFLGCSALLWLRRTRNAMWLYCLLALGSILWCYSEVGFDWWQITPRLGVIGILAAVLLVIPSISRGVRTPLVATVVIGAAYMGIAVAQDPHSFEGDLTANQSQVDAAMAAVQPAGDWRAYGRSQGGDRFSPLDQITPANVDKLKVAWQIHTGDEVRPNDPKDATFEDTPLAVNGTVYLCSTHQKVIAVDGATGHVRWQFDPKVFGNKTFQHMTCRGVSYHETPANALDSQGKPAPAECAARIYLPTNDARLIALDAKTGQVCKGFGTNGTVDLNKDMGMSKVGFYEPTSPPIVSDHVLVLGGSITDNYSSNEPSGVIRGYDVYTGRLVWAWDSGAIDENHLPGKGESFKTNSPNAWAPLAFDAKAGLVYLPMGVSTPDVWGGNRSPSVERYSSSIVALNVNTGHRVWSYQTVHHDLWDMDIPAQPSLVDLRRNGKVVPALFAPTKSGDIFVLNRLTGKLLVDAPETAVPQGGAPGERLSPTQPFSQLSFRPKAPVTGADMWGATMFDQLACRIQFHQLRYEGPFTPPSTQGTLVFPGNIGMFEWGGVAIDPERQIMVGNLNYMPFVSKLLPRGPQNPSYATPQHPPGPEGGLQPMLGTPYGVAHGPLFSPIGLPCFRPPWGAVVAVDLRTMKTAWQVRNGTIRDSAPLPIPLRLGVPSIGGPLITRGRVMFLTSTLDQYIRAYAVDSGKLLWEDRLGAGGQSTPMTYGAGGRQYVLTADGGHGPLGTKHGDLVTAYTLK</sequence>